<accession>T1H774</accession>
<organism evidence="2 3">
    <name type="scientific">Megaselia scalaris</name>
    <name type="common">Humpbacked fly</name>
    <name type="synonym">Phora scalaris</name>
    <dbReference type="NCBI Taxonomy" id="36166"/>
    <lineage>
        <taxon>Eukaryota</taxon>
        <taxon>Metazoa</taxon>
        <taxon>Ecdysozoa</taxon>
        <taxon>Arthropoda</taxon>
        <taxon>Hexapoda</taxon>
        <taxon>Insecta</taxon>
        <taxon>Pterygota</taxon>
        <taxon>Neoptera</taxon>
        <taxon>Endopterygota</taxon>
        <taxon>Diptera</taxon>
        <taxon>Brachycera</taxon>
        <taxon>Muscomorpha</taxon>
        <taxon>Platypezoidea</taxon>
        <taxon>Phoridae</taxon>
        <taxon>Megaseliini</taxon>
        <taxon>Megaselia</taxon>
    </lineage>
</organism>
<dbReference type="PROSITE" id="PS50188">
    <property type="entry name" value="B302_SPRY"/>
    <property type="match status" value="1"/>
</dbReference>
<evidence type="ECO:0000313" key="2">
    <source>
        <dbReference type="EnsemblMetazoa" id="MESCA012612-PA"/>
    </source>
</evidence>
<dbReference type="InterPro" id="IPR001870">
    <property type="entry name" value="B30.2/SPRY"/>
</dbReference>
<proteinExistence type="predicted"/>
<dbReference type="InterPro" id="IPR035754">
    <property type="entry name" value="SPRY_SPSB3"/>
</dbReference>
<dbReference type="PANTHER" id="PTHR12245">
    <property type="entry name" value="SPRY DOMAIN CONTAINING SOCS BOX PROTEIN"/>
    <property type="match status" value="1"/>
</dbReference>
<dbReference type="STRING" id="36166.T1H774"/>
<protein>
    <recommendedName>
        <fullName evidence="1">B30.2/SPRY domain-containing protein</fullName>
    </recommendedName>
</protein>
<dbReference type="Pfam" id="PF00622">
    <property type="entry name" value="SPRY"/>
    <property type="match status" value="1"/>
</dbReference>
<dbReference type="InterPro" id="IPR050672">
    <property type="entry name" value="FBXO45-Fsn/SPSB_families"/>
</dbReference>
<dbReference type="HOGENOM" id="CLU_042284_2_1_1"/>
<name>T1H774_MEGSC</name>
<sequence length="151" mass="16868">GCEDNWCWSNVHRSYEVNISGTNASVAHFHPNWSKGTAGVRGTRPLNNGRYYWELQLSERIFGTSMMFGIGTEKTRLHADSFINLLGEDTNSWGLSHKGVLWHGGVALMYTKRFRENTPTTIGILFNGIEGTLTYYKDGVCLGVAFSGLDK</sequence>
<dbReference type="InterPro" id="IPR013320">
    <property type="entry name" value="ConA-like_dom_sf"/>
</dbReference>
<dbReference type="Proteomes" id="UP000015102">
    <property type="component" value="Unassembled WGS sequence"/>
</dbReference>
<dbReference type="PANTHER" id="PTHR12245:SF12">
    <property type="entry name" value="SPRY DOMAIN-CONTAINING SOCS BOX PROTEIN 3"/>
    <property type="match status" value="1"/>
</dbReference>
<dbReference type="EnsemblMetazoa" id="MESCA012612-RA">
    <property type="protein sequence ID" value="MESCA012612-PA"/>
    <property type="gene ID" value="MESCA012612"/>
</dbReference>
<keyword evidence="3" id="KW-1185">Reference proteome</keyword>
<dbReference type="InterPro" id="IPR043136">
    <property type="entry name" value="B30.2/SPRY_sf"/>
</dbReference>
<dbReference type="GO" id="GO:0019005">
    <property type="term" value="C:SCF ubiquitin ligase complex"/>
    <property type="evidence" value="ECO:0007669"/>
    <property type="project" value="TreeGrafter"/>
</dbReference>
<dbReference type="OMA" id="NTENYCS"/>
<reference evidence="3" key="1">
    <citation type="submission" date="2013-02" db="EMBL/GenBank/DDBJ databases">
        <authorList>
            <person name="Hughes D."/>
        </authorList>
    </citation>
    <scope>NUCLEOTIDE SEQUENCE</scope>
    <source>
        <strain>Durham</strain>
        <strain evidence="3">NC isolate 2 -- Noor lab</strain>
    </source>
</reference>
<dbReference type="InterPro" id="IPR003877">
    <property type="entry name" value="SPRY_dom"/>
</dbReference>
<dbReference type="SUPFAM" id="SSF49899">
    <property type="entry name" value="Concanavalin A-like lectins/glucanases"/>
    <property type="match status" value="1"/>
</dbReference>
<dbReference type="CDD" id="cd12876">
    <property type="entry name" value="SPRY_SOCS3"/>
    <property type="match status" value="1"/>
</dbReference>
<dbReference type="GO" id="GO:0043161">
    <property type="term" value="P:proteasome-mediated ubiquitin-dependent protein catabolic process"/>
    <property type="evidence" value="ECO:0007669"/>
    <property type="project" value="TreeGrafter"/>
</dbReference>
<evidence type="ECO:0000313" key="3">
    <source>
        <dbReference type="Proteomes" id="UP000015102"/>
    </source>
</evidence>
<reference evidence="2" key="2">
    <citation type="submission" date="2015-06" db="UniProtKB">
        <authorList>
            <consortium name="EnsemblMetazoa"/>
        </authorList>
    </citation>
    <scope>IDENTIFICATION</scope>
</reference>
<evidence type="ECO:0000259" key="1">
    <source>
        <dbReference type="PROSITE" id="PS50188"/>
    </source>
</evidence>
<feature type="domain" description="B30.2/SPRY" evidence="1">
    <location>
        <begin position="1"/>
        <end position="151"/>
    </location>
</feature>
<dbReference type="Gene3D" id="2.60.120.920">
    <property type="match status" value="1"/>
</dbReference>
<dbReference type="AlphaFoldDB" id="T1H774"/>